<dbReference type="GO" id="GO:0009117">
    <property type="term" value="P:nucleotide metabolic process"/>
    <property type="evidence" value="ECO:0007669"/>
    <property type="project" value="UniProtKB-KW"/>
</dbReference>
<evidence type="ECO:0000256" key="1">
    <source>
        <dbReference type="ARBA" id="ARBA00001968"/>
    </source>
</evidence>
<dbReference type="EMBL" id="DSFP01000024">
    <property type="protein sequence ID" value="HEW45403.1"/>
    <property type="molecule type" value="Genomic_DNA"/>
</dbReference>
<organism evidence="5">
    <name type="scientific">Hydrogenobacter sp</name>
    <dbReference type="NCBI Taxonomy" id="2152829"/>
    <lineage>
        <taxon>Bacteria</taxon>
        <taxon>Pseudomonadati</taxon>
        <taxon>Aquificota</taxon>
        <taxon>Aquificia</taxon>
        <taxon>Aquificales</taxon>
        <taxon>Aquificaceae</taxon>
        <taxon>Hydrogenobacter</taxon>
    </lineage>
</organism>
<feature type="site" description="Important for substrate specificity" evidence="4">
    <location>
        <position position="12"/>
    </location>
</feature>
<comment type="cofactor">
    <cofactor evidence="1 4">
        <name>a divalent metal cation</name>
        <dbReference type="ChEBI" id="CHEBI:60240"/>
    </cofactor>
</comment>
<feature type="site" description="Important for substrate specificity" evidence="4">
    <location>
        <position position="150"/>
    </location>
</feature>
<keyword evidence="3 4" id="KW-0546">Nucleotide metabolism</keyword>
<dbReference type="CDD" id="cd00555">
    <property type="entry name" value="Maf"/>
    <property type="match status" value="1"/>
</dbReference>
<comment type="caution">
    <text evidence="4">Lacks conserved residue(s) required for the propagation of feature annotation.</text>
</comment>
<comment type="subcellular location">
    <subcellularLocation>
        <location evidence="4">Cytoplasm</location>
    </subcellularLocation>
</comment>
<proteinExistence type="inferred from homology"/>
<dbReference type="InterPro" id="IPR003697">
    <property type="entry name" value="Maf-like"/>
</dbReference>
<dbReference type="Pfam" id="PF02545">
    <property type="entry name" value="Maf"/>
    <property type="match status" value="1"/>
</dbReference>
<protein>
    <recommendedName>
        <fullName evidence="4">dTTP/UTP pyrophosphatase</fullName>
        <shortName evidence="4">dTTPase/UTPase</shortName>
        <ecNumber evidence="4">3.6.1.9</ecNumber>
    </recommendedName>
    <alternativeName>
        <fullName evidence="4">Nucleoside triphosphate pyrophosphatase</fullName>
    </alternativeName>
    <alternativeName>
        <fullName evidence="4">Nucleotide pyrophosphatase</fullName>
        <shortName evidence="4">Nucleotide PPase</shortName>
    </alternativeName>
</protein>
<name>A0A7C2Z2J4_9AQUI</name>
<comment type="catalytic activity">
    <reaction evidence="4">
        <text>UTP + H2O = UMP + diphosphate + H(+)</text>
        <dbReference type="Rhea" id="RHEA:29395"/>
        <dbReference type="ChEBI" id="CHEBI:15377"/>
        <dbReference type="ChEBI" id="CHEBI:15378"/>
        <dbReference type="ChEBI" id="CHEBI:33019"/>
        <dbReference type="ChEBI" id="CHEBI:46398"/>
        <dbReference type="ChEBI" id="CHEBI:57865"/>
        <dbReference type="EC" id="3.6.1.9"/>
    </reaction>
</comment>
<reference evidence="5" key="1">
    <citation type="journal article" date="2020" name="mSystems">
        <title>Genome- and Community-Level Interaction Insights into Carbon Utilization and Element Cycling Functions of Hydrothermarchaeota in Hydrothermal Sediment.</title>
        <authorList>
            <person name="Zhou Z."/>
            <person name="Liu Y."/>
            <person name="Xu W."/>
            <person name="Pan J."/>
            <person name="Luo Z.H."/>
            <person name="Li M."/>
        </authorList>
    </citation>
    <scope>NUCLEOTIDE SEQUENCE [LARGE SCALE GENOMIC DNA]</scope>
    <source>
        <strain evidence="5">SpSt-132</strain>
    </source>
</reference>
<sequence length="184" mass="21059">MRLLILASESKRRVQILSMLGFKFLVVPSYVEERHEGNPLLTARRLAFKKAFTVWRDYKFATVLGADTIVVLGKRILGKPKDKEEAKEMLRSLSGRWHKVITGVCVISPKGKISFHDTAWVKFRRMDEKEIEEYVNSEEPMDKAGAYAVQGVGARFIERIMGDFYTVMGLPASKTYRVLKDVLD</sequence>
<accession>A0A7C2Z2J4</accession>
<dbReference type="PANTHER" id="PTHR43213:SF5">
    <property type="entry name" value="BIFUNCTIONAL DTTP_UTP PYROPHOSPHATASE_METHYLTRANSFERASE PROTEIN-RELATED"/>
    <property type="match status" value="1"/>
</dbReference>
<dbReference type="NCBIfam" id="TIGR00172">
    <property type="entry name" value="maf"/>
    <property type="match status" value="1"/>
</dbReference>
<dbReference type="GO" id="GO:0005737">
    <property type="term" value="C:cytoplasm"/>
    <property type="evidence" value="ECO:0007669"/>
    <property type="project" value="UniProtKB-SubCell"/>
</dbReference>
<gene>
    <name evidence="5" type="primary">maf</name>
    <name evidence="5" type="ORF">ENO47_01845</name>
</gene>
<evidence type="ECO:0000256" key="4">
    <source>
        <dbReference type="HAMAP-Rule" id="MF_00528"/>
    </source>
</evidence>
<feature type="site" description="Important for substrate specificity" evidence="4">
    <location>
        <position position="68"/>
    </location>
</feature>
<dbReference type="SUPFAM" id="SSF52972">
    <property type="entry name" value="ITPase-like"/>
    <property type="match status" value="1"/>
</dbReference>
<comment type="catalytic activity">
    <reaction evidence="4">
        <text>dTTP + H2O = dTMP + diphosphate + H(+)</text>
        <dbReference type="Rhea" id="RHEA:28534"/>
        <dbReference type="ChEBI" id="CHEBI:15377"/>
        <dbReference type="ChEBI" id="CHEBI:15378"/>
        <dbReference type="ChEBI" id="CHEBI:33019"/>
        <dbReference type="ChEBI" id="CHEBI:37568"/>
        <dbReference type="ChEBI" id="CHEBI:63528"/>
        <dbReference type="EC" id="3.6.1.9"/>
    </reaction>
</comment>
<dbReference type="EC" id="3.6.1.9" evidence="4"/>
<dbReference type="PIRSF" id="PIRSF006305">
    <property type="entry name" value="Maf"/>
    <property type="match status" value="1"/>
</dbReference>
<keyword evidence="2 4" id="KW-0378">Hydrolase</keyword>
<dbReference type="Gene3D" id="3.90.950.10">
    <property type="match status" value="1"/>
</dbReference>
<dbReference type="AlphaFoldDB" id="A0A7C2Z2J4"/>
<dbReference type="InterPro" id="IPR029001">
    <property type="entry name" value="ITPase-like_fam"/>
</dbReference>
<dbReference type="GO" id="GO:0047429">
    <property type="term" value="F:nucleoside triphosphate diphosphatase activity"/>
    <property type="evidence" value="ECO:0007669"/>
    <property type="project" value="UniProtKB-EC"/>
</dbReference>
<comment type="caution">
    <text evidence="5">The sequence shown here is derived from an EMBL/GenBank/DDBJ whole genome shotgun (WGS) entry which is preliminary data.</text>
</comment>
<dbReference type="HAMAP" id="MF_00528">
    <property type="entry name" value="Maf"/>
    <property type="match status" value="1"/>
</dbReference>
<keyword evidence="4" id="KW-0963">Cytoplasm</keyword>
<evidence type="ECO:0000256" key="2">
    <source>
        <dbReference type="ARBA" id="ARBA00022801"/>
    </source>
</evidence>
<feature type="active site" description="Proton acceptor" evidence="4">
    <location>
        <position position="67"/>
    </location>
</feature>
<evidence type="ECO:0000313" key="5">
    <source>
        <dbReference type="EMBL" id="HEW45403.1"/>
    </source>
</evidence>
<comment type="similarity">
    <text evidence="4">Belongs to the Maf family. YhdE subfamily.</text>
</comment>
<dbReference type="PANTHER" id="PTHR43213">
    <property type="entry name" value="BIFUNCTIONAL DTTP/UTP PYROPHOSPHATASE/METHYLTRANSFERASE PROTEIN-RELATED"/>
    <property type="match status" value="1"/>
</dbReference>
<evidence type="ECO:0000256" key="3">
    <source>
        <dbReference type="ARBA" id="ARBA00023080"/>
    </source>
</evidence>
<comment type="function">
    <text evidence="4">Nucleoside triphosphate pyrophosphatase that hydrolyzes dTTP and UTP. May have a dual role in cell division arrest and in preventing the incorporation of modified nucleotides into cellular nucleic acids.</text>
</comment>